<keyword evidence="3" id="KW-1185">Reference proteome</keyword>
<feature type="region of interest" description="Disordered" evidence="1">
    <location>
        <begin position="1"/>
        <end position="45"/>
    </location>
</feature>
<feature type="region of interest" description="Disordered" evidence="1">
    <location>
        <begin position="482"/>
        <end position="542"/>
    </location>
</feature>
<feature type="region of interest" description="Disordered" evidence="1">
    <location>
        <begin position="333"/>
        <end position="354"/>
    </location>
</feature>
<evidence type="ECO:0000256" key="1">
    <source>
        <dbReference type="SAM" id="MobiDB-lite"/>
    </source>
</evidence>
<evidence type="ECO:0000313" key="3">
    <source>
        <dbReference type="Proteomes" id="UP000770717"/>
    </source>
</evidence>
<sequence>ALSHKAQQPQPTASEEGSKDDPKAQTEQPASRRQARSFAPIQKPKTVFELLKEKRMQQSKARRSAPNIIPSSPTIVVSPQIAVIHTSIPAGQQQTPVISVPSPTSRNAPLPASPLVSLPTCQVVATNNIASNQIPSESSDSPQGTNADKAVAVARDAGATNKCNSASSVGSPCAVQTVPGSQEMAAQPVPIQLLRSAAAPTTWILTPQGLVRIPVQALFVNPYQATMNPSPAVSKSIQAVNQFSNEASNKVPEIPTILRSTMNHQLPESKGSSAQEAAQLHCAQPTKHLLPTLPSIPSPPNKTTQITITPKKYPVVKIAKILPPNHPKAVTCNIENSQRPAPSQTTTTQTSTSSTEKNIFDLSLISLEDETNVKDWLQGKSGIAYLPPSATTLKTFSRILLQKKTLEQSAFKLVSHSDGDGREDDLCKKQEILDKLVEQKLKDNPAYNLLKQRFLSAFTFPGLLSVFTPPNSKPAAVKIEVKDEDQERAVDKYVSHADNNTDGHSDGRASGSPTPANPKEGETLNPDSRWTPENVSDNTNAA</sequence>
<dbReference type="OrthoDB" id="2143914at2759"/>
<comment type="caution">
    <text evidence="2">The sequence shown here is derived from an EMBL/GenBank/DDBJ whole genome shotgun (WGS) entry which is preliminary data.</text>
</comment>
<gene>
    <name evidence="2" type="ORF">GDO78_014319</name>
</gene>
<dbReference type="Proteomes" id="UP000770717">
    <property type="component" value="Unassembled WGS sequence"/>
</dbReference>
<feature type="compositionally biased region" description="Low complexity" evidence="1">
    <location>
        <begin position="343"/>
        <end position="354"/>
    </location>
</feature>
<reference evidence="2" key="1">
    <citation type="thesis" date="2020" institute="ProQuest LLC" country="789 East Eisenhower Parkway, Ann Arbor, MI, USA">
        <title>Comparative Genomics and Chromosome Evolution.</title>
        <authorList>
            <person name="Mudd A.B."/>
        </authorList>
    </citation>
    <scope>NUCLEOTIDE SEQUENCE</scope>
    <source>
        <strain evidence="2">HN-11 Male</strain>
        <tissue evidence="2">Kidney and liver</tissue>
    </source>
</reference>
<protein>
    <submittedName>
        <fullName evidence="2">Uncharacterized protein</fullName>
    </submittedName>
</protein>
<name>A0A8J6EEP3_ELECQ</name>
<feature type="compositionally biased region" description="Polar residues" evidence="1">
    <location>
        <begin position="525"/>
        <end position="542"/>
    </location>
</feature>
<proteinExistence type="predicted"/>
<feature type="compositionally biased region" description="Basic and acidic residues" evidence="1">
    <location>
        <begin position="482"/>
        <end position="507"/>
    </location>
</feature>
<evidence type="ECO:0000313" key="2">
    <source>
        <dbReference type="EMBL" id="KAG9467772.1"/>
    </source>
</evidence>
<accession>A0A8J6EEP3</accession>
<feature type="compositionally biased region" description="Polar residues" evidence="1">
    <location>
        <begin position="333"/>
        <end position="342"/>
    </location>
</feature>
<feature type="non-terminal residue" evidence="2">
    <location>
        <position position="542"/>
    </location>
</feature>
<dbReference type="EMBL" id="WNTK01001211">
    <property type="protein sequence ID" value="KAG9467772.1"/>
    <property type="molecule type" value="Genomic_DNA"/>
</dbReference>
<feature type="compositionally biased region" description="Polar residues" evidence="1">
    <location>
        <begin position="1"/>
        <end position="15"/>
    </location>
</feature>
<organism evidence="2 3">
    <name type="scientific">Eleutherodactylus coqui</name>
    <name type="common">Puerto Rican coqui</name>
    <dbReference type="NCBI Taxonomy" id="57060"/>
    <lineage>
        <taxon>Eukaryota</taxon>
        <taxon>Metazoa</taxon>
        <taxon>Chordata</taxon>
        <taxon>Craniata</taxon>
        <taxon>Vertebrata</taxon>
        <taxon>Euteleostomi</taxon>
        <taxon>Amphibia</taxon>
        <taxon>Batrachia</taxon>
        <taxon>Anura</taxon>
        <taxon>Neobatrachia</taxon>
        <taxon>Hyloidea</taxon>
        <taxon>Eleutherodactylidae</taxon>
        <taxon>Eleutherodactylinae</taxon>
        <taxon>Eleutherodactylus</taxon>
        <taxon>Eleutherodactylus</taxon>
    </lineage>
</organism>
<dbReference type="AlphaFoldDB" id="A0A8J6EEP3"/>